<dbReference type="GO" id="GO:0003682">
    <property type="term" value="F:chromatin binding"/>
    <property type="evidence" value="ECO:0007669"/>
    <property type="project" value="TreeGrafter"/>
</dbReference>
<keyword evidence="4 5" id="KW-0103">Bromodomain</keyword>
<feature type="compositionally biased region" description="Polar residues" evidence="6">
    <location>
        <begin position="1288"/>
        <end position="1299"/>
    </location>
</feature>
<accession>A0A8S3RH41</accession>
<feature type="compositionally biased region" description="Basic and acidic residues" evidence="6">
    <location>
        <begin position="217"/>
        <end position="227"/>
    </location>
</feature>
<keyword evidence="9" id="KW-1185">Reference proteome</keyword>
<feature type="compositionally biased region" description="Basic and acidic residues" evidence="6">
    <location>
        <begin position="1274"/>
        <end position="1287"/>
    </location>
</feature>
<dbReference type="InterPro" id="IPR003959">
    <property type="entry name" value="ATPase_AAA_core"/>
</dbReference>
<feature type="region of interest" description="Disordered" evidence="6">
    <location>
        <begin position="685"/>
        <end position="724"/>
    </location>
</feature>
<feature type="region of interest" description="Disordered" evidence="6">
    <location>
        <begin position="249"/>
        <end position="312"/>
    </location>
</feature>
<dbReference type="GO" id="GO:0006334">
    <property type="term" value="P:nucleosome assembly"/>
    <property type="evidence" value="ECO:0007669"/>
    <property type="project" value="TreeGrafter"/>
</dbReference>
<dbReference type="OrthoDB" id="5421at2759"/>
<feature type="region of interest" description="Disordered" evidence="6">
    <location>
        <begin position="1062"/>
        <end position="1386"/>
    </location>
</feature>
<dbReference type="Proteomes" id="UP000683360">
    <property type="component" value="Unassembled WGS sequence"/>
</dbReference>
<evidence type="ECO:0000256" key="3">
    <source>
        <dbReference type="ARBA" id="ARBA00022840"/>
    </source>
</evidence>
<dbReference type="Pfam" id="PF17862">
    <property type="entry name" value="AAA_lid_3"/>
    <property type="match status" value="1"/>
</dbReference>
<dbReference type="GO" id="GO:0006337">
    <property type="term" value="P:nucleosome disassembly"/>
    <property type="evidence" value="ECO:0007669"/>
    <property type="project" value="TreeGrafter"/>
</dbReference>
<dbReference type="GO" id="GO:0005524">
    <property type="term" value="F:ATP binding"/>
    <property type="evidence" value="ECO:0007669"/>
    <property type="project" value="UniProtKB-KW"/>
</dbReference>
<comment type="caution">
    <text evidence="8">The sequence shown here is derived from an EMBL/GenBank/DDBJ whole genome shotgun (WGS) entry which is preliminary data.</text>
</comment>
<dbReference type="PROSITE" id="PS00674">
    <property type="entry name" value="AAA"/>
    <property type="match status" value="1"/>
</dbReference>
<dbReference type="PANTHER" id="PTHR23069">
    <property type="entry name" value="AAA DOMAIN-CONTAINING"/>
    <property type="match status" value="1"/>
</dbReference>
<evidence type="ECO:0000256" key="2">
    <source>
        <dbReference type="ARBA" id="ARBA00022741"/>
    </source>
</evidence>
<dbReference type="InterPro" id="IPR003593">
    <property type="entry name" value="AAA+_ATPase"/>
</dbReference>
<feature type="compositionally biased region" description="Basic and acidic residues" evidence="6">
    <location>
        <begin position="1303"/>
        <end position="1317"/>
    </location>
</feature>
<dbReference type="InterPro" id="IPR045199">
    <property type="entry name" value="ATAD2-like"/>
</dbReference>
<feature type="compositionally biased region" description="Polar residues" evidence="6">
    <location>
        <begin position="1201"/>
        <end position="1213"/>
    </location>
</feature>
<dbReference type="PANTHER" id="PTHR23069:SF0">
    <property type="entry name" value="TAT-BINDING HOMOLOG 7"/>
    <property type="match status" value="1"/>
</dbReference>
<feature type="compositionally biased region" description="Basic and acidic residues" evidence="6">
    <location>
        <begin position="1115"/>
        <end position="1142"/>
    </location>
</feature>
<dbReference type="Gene3D" id="3.40.50.300">
    <property type="entry name" value="P-loop containing nucleotide triphosphate hydrolases"/>
    <property type="match status" value="2"/>
</dbReference>
<feature type="compositionally biased region" description="Polar residues" evidence="6">
    <location>
        <begin position="1235"/>
        <end position="1248"/>
    </location>
</feature>
<reference evidence="8" key="1">
    <citation type="submission" date="2021-03" db="EMBL/GenBank/DDBJ databases">
        <authorList>
            <person name="Bekaert M."/>
        </authorList>
    </citation>
    <scope>NUCLEOTIDE SEQUENCE</scope>
</reference>
<dbReference type="GO" id="GO:0016887">
    <property type="term" value="F:ATP hydrolysis activity"/>
    <property type="evidence" value="ECO:0007669"/>
    <property type="project" value="InterPro"/>
</dbReference>
<feature type="region of interest" description="Disordered" evidence="6">
    <location>
        <begin position="1"/>
        <end position="80"/>
    </location>
</feature>
<feature type="compositionally biased region" description="Low complexity" evidence="6">
    <location>
        <begin position="286"/>
        <end position="295"/>
    </location>
</feature>
<dbReference type="GO" id="GO:0045815">
    <property type="term" value="P:transcription initiation-coupled chromatin remodeling"/>
    <property type="evidence" value="ECO:0007669"/>
    <property type="project" value="TreeGrafter"/>
</dbReference>
<dbReference type="InterPro" id="IPR001487">
    <property type="entry name" value="Bromodomain"/>
</dbReference>
<dbReference type="EMBL" id="CAJPWZ010001076">
    <property type="protein sequence ID" value="CAG2207489.1"/>
    <property type="molecule type" value="Genomic_DNA"/>
</dbReference>
<dbReference type="SUPFAM" id="SSF52540">
    <property type="entry name" value="P-loop containing nucleoside triphosphate hydrolases"/>
    <property type="match status" value="2"/>
</dbReference>
<organism evidence="8 9">
    <name type="scientific">Mytilus edulis</name>
    <name type="common">Blue mussel</name>
    <dbReference type="NCBI Taxonomy" id="6550"/>
    <lineage>
        <taxon>Eukaryota</taxon>
        <taxon>Metazoa</taxon>
        <taxon>Spiralia</taxon>
        <taxon>Lophotrochozoa</taxon>
        <taxon>Mollusca</taxon>
        <taxon>Bivalvia</taxon>
        <taxon>Autobranchia</taxon>
        <taxon>Pteriomorphia</taxon>
        <taxon>Mytilida</taxon>
        <taxon>Mytiloidea</taxon>
        <taxon>Mytilidae</taxon>
        <taxon>Mytilinae</taxon>
        <taxon>Mytilus</taxon>
    </lineage>
</organism>
<dbReference type="Pfam" id="PF00439">
    <property type="entry name" value="Bromodomain"/>
    <property type="match status" value="1"/>
</dbReference>
<dbReference type="FunFam" id="3.40.50.300:FF:000061">
    <property type="entry name" value="ATPase family, AAA domain-containing 2"/>
    <property type="match status" value="1"/>
</dbReference>
<dbReference type="FunFam" id="1.10.8.60:FF:000016">
    <property type="entry name" value="ATPase family AAA domain-containing protein 2B"/>
    <property type="match status" value="1"/>
</dbReference>
<dbReference type="PROSITE" id="PS00633">
    <property type="entry name" value="BROMODOMAIN_1"/>
    <property type="match status" value="1"/>
</dbReference>
<protein>
    <submittedName>
        <fullName evidence="8">ATAD2</fullName>
        <ecNumber evidence="8">3.6.1.-</ecNumber>
    </submittedName>
</protein>
<feature type="compositionally biased region" description="Acidic residues" evidence="6">
    <location>
        <begin position="181"/>
        <end position="216"/>
    </location>
</feature>
<evidence type="ECO:0000259" key="7">
    <source>
        <dbReference type="PROSITE" id="PS50014"/>
    </source>
</evidence>
<evidence type="ECO:0000256" key="5">
    <source>
        <dbReference type="PROSITE-ProRule" id="PRU00035"/>
    </source>
</evidence>
<dbReference type="PROSITE" id="PS50014">
    <property type="entry name" value="BROMODOMAIN_2"/>
    <property type="match status" value="1"/>
</dbReference>
<dbReference type="GO" id="GO:0005634">
    <property type="term" value="C:nucleus"/>
    <property type="evidence" value="ECO:0007669"/>
    <property type="project" value="TreeGrafter"/>
</dbReference>
<dbReference type="Gene3D" id="1.20.920.10">
    <property type="entry name" value="Bromodomain-like"/>
    <property type="match status" value="1"/>
</dbReference>
<dbReference type="FunFam" id="3.40.50.300:FF:000734">
    <property type="entry name" value="ATPase family, AAA domain containing 2"/>
    <property type="match status" value="1"/>
</dbReference>
<evidence type="ECO:0000313" key="8">
    <source>
        <dbReference type="EMBL" id="CAG2207489.1"/>
    </source>
</evidence>
<feature type="compositionally biased region" description="Basic residues" evidence="6">
    <location>
        <begin position="271"/>
        <end position="282"/>
    </location>
</feature>
<evidence type="ECO:0000256" key="6">
    <source>
        <dbReference type="SAM" id="MobiDB-lite"/>
    </source>
</evidence>
<feature type="domain" description="Bromo" evidence="7">
    <location>
        <begin position="960"/>
        <end position="1022"/>
    </location>
</feature>
<dbReference type="SUPFAM" id="SSF47370">
    <property type="entry name" value="Bromodomain"/>
    <property type="match status" value="1"/>
</dbReference>
<dbReference type="SMART" id="SM00382">
    <property type="entry name" value="AAA"/>
    <property type="match status" value="1"/>
</dbReference>
<feature type="region of interest" description="Disordered" evidence="6">
    <location>
        <begin position="170"/>
        <end position="229"/>
    </location>
</feature>
<dbReference type="GO" id="GO:0042393">
    <property type="term" value="F:histone binding"/>
    <property type="evidence" value="ECO:0007669"/>
    <property type="project" value="TreeGrafter"/>
</dbReference>
<evidence type="ECO:0000256" key="1">
    <source>
        <dbReference type="ARBA" id="ARBA00006914"/>
    </source>
</evidence>
<dbReference type="InterPro" id="IPR041569">
    <property type="entry name" value="AAA_lid_3"/>
</dbReference>
<dbReference type="Pfam" id="PF00004">
    <property type="entry name" value="AAA"/>
    <property type="match status" value="2"/>
</dbReference>
<keyword evidence="3" id="KW-0067">ATP-binding</keyword>
<dbReference type="InterPro" id="IPR003960">
    <property type="entry name" value="ATPase_AAA_CS"/>
</dbReference>
<dbReference type="PRINTS" id="PR00503">
    <property type="entry name" value="BROMODOMAIN"/>
</dbReference>
<evidence type="ECO:0000313" key="9">
    <source>
        <dbReference type="Proteomes" id="UP000683360"/>
    </source>
</evidence>
<comment type="similarity">
    <text evidence="1">Belongs to the AAA ATPase family.</text>
</comment>
<feature type="compositionally biased region" description="Polar residues" evidence="6">
    <location>
        <begin position="685"/>
        <end position="695"/>
    </location>
</feature>
<dbReference type="InterPro" id="IPR018359">
    <property type="entry name" value="Bromodomain_CS"/>
</dbReference>
<sequence length="1505" mass="171327">MVKTRNSIGVTDESPDTFLSLSRDRANKPQRSVNYESHSDESDEVQIADLDHRQKAQSPTLRRSRHRRYKEEDESNDDEIDAVSYGRARRRSWKYSRNNNAADGDVRRSSRQRKMIYGTFDQKILEKALYMNGDDMQPGRKRKRNEVELVDVEKSEDMYSRVKRPRKVIKRDMYGIPIPDDTSDENKDDEDDDDDSSSDDDDEEDDDNDNDEEEEEKKERSSYNLREHKPRTQLFEVPVVERRKRVQKLFRETPPLPPKRRQKSHVYQSPAHRKLEIRRKAQFHGSDTTSSSSCSESDDEERFKRRKAKSMARARNRCLPMNISAENLKNSNVIKDRVKIGSSLADVDPMNVDRTVNFNSVGGLGKHVRALKEMIVFPLLYPEVFERFKLAPPRGVLFYGPPGTGKTLVARALANECSTGNRRVGFFMRKGADCLSKWVGESERQLRLLFDQAYQMRPSIIFFDEIDGLAPVRSSRQDQIHSSIVSTLLALMDGLDSRGEIVVIGATNRIDSIDPALRRPGRFDREFFVSITFTRRRMILEKQMNLQARRQILHIHTKEWNPKLSAPFVSELAEKTVGYCGADLKSLCTEASLLALRRRYPQIYTTSEKLQLDVSSINLAAKDFFNAMNTIVPASQRSVTSPARALSMRVQPLLRNIFKQCIDAVQKVFPSVFSQLSCLDAPATTSQQESSTNLLDQLDSDEDENAPSIYENKGKGKKKKEDNEPETFLSFASYASKTPTTHRPRMLLAGQPGQGQTTHLAPGILHNMEQLPVHVLDLPSLFAVSTKTPEESCAQVFREARRTAPSIIYMPDIEQLWSVLTDTLRATFMMMLNELDPTAPILLLATSECHYSMLGEQLTHIFDSNFSQVIKMAYPSEAERREFFRDILLNQAVQPPSQRKQAAKRFLEILPKAAPPEPRKYSARELEKIYEQEETTLRELRLFLRDVLNKLGRDRKFHLFAKPVDTEDAPDYYEIIKHPMDLGTMMSKIDLHRYQTAKSFLDDISRICLNALEYNPDKTPAGRAIRHRACALKDTAEAILKVELDPEFEAQCQELVNSRKNRGIDPQQSAPNFYHTKPLQSTSTSYKPFTSNPDNRSRTSRRLRGLDIENTSPLEHVEKQWAVEKSIRKGSPEKTPEKRDNSASDGEAVIKQLTSSKKKQHSCRKAISGDDCSRSVKKPLAKKDIWSSSGYRSRRKKRNPLSASPSKDSQFSDSGVKDSRFSDTDDYDVSGVIANCNSSPVSKTSGKSPEQEEKSSGRRNSVSSTGRRSSISSRSRDRSKDRFESPHRQSSSKSPTRNTSGKSSDRRRSKSPDRQSTSKETSGHPTLKKHTPSSQKGGEKKLELSVVVENISPNKSGKMSPRVGTTKPMETDSGISSSVDSNGDSVDSVEHAKLLASQEGATSKQDSEDEKVTSPKFRATRSRLQTEDHEHALQILEEEAMPVVVDLERLNKLLDNTVALTKNYRIEKLEKLYSLYSNCIYCYRQDHDKTSMIEEMENILQRQLV</sequence>
<feature type="compositionally biased region" description="Polar residues" evidence="6">
    <location>
        <begin position="1078"/>
        <end position="1094"/>
    </location>
</feature>
<evidence type="ECO:0000256" key="4">
    <source>
        <dbReference type="ARBA" id="ARBA00023117"/>
    </source>
</evidence>
<keyword evidence="2" id="KW-0547">Nucleotide-binding</keyword>
<feature type="compositionally biased region" description="Low complexity" evidence="6">
    <location>
        <begin position="1258"/>
        <end position="1273"/>
    </location>
</feature>
<dbReference type="InterPro" id="IPR036427">
    <property type="entry name" value="Bromodomain-like_sf"/>
</dbReference>
<dbReference type="InterPro" id="IPR027417">
    <property type="entry name" value="P-loop_NTPase"/>
</dbReference>
<proteinExistence type="inferred from homology"/>
<dbReference type="Gene3D" id="1.10.8.60">
    <property type="match status" value="1"/>
</dbReference>
<dbReference type="SMART" id="SM00297">
    <property type="entry name" value="BROMO"/>
    <property type="match status" value="1"/>
</dbReference>
<feature type="compositionally biased region" description="Low complexity" evidence="6">
    <location>
        <begin position="1372"/>
        <end position="1386"/>
    </location>
</feature>
<dbReference type="EC" id="3.6.1.-" evidence="8"/>
<keyword evidence="8" id="KW-0378">Hydrolase</keyword>
<dbReference type="CDD" id="cd05528">
    <property type="entry name" value="Bromo_AAA"/>
    <property type="match status" value="1"/>
</dbReference>
<name>A0A8S3RH41_MYTED</name>
<gene>
    <name evidence="8" type="ORF">MEDL_21638</name>
</gene>